<evidence type="ECO:0000313" key="1">
    <source>
        <dbReference type="EMBL" id="KAK9266483.1"/>
    </source>
</evidence>
<dbReference type="AlphaFoldDB" id="A0AAP0N5P8"/>
<dbReference type="Proteomes" id="UP001415857">
    <property type="component" value="Unassembled WGS sequence"/>
</dbReference>
<dbReference type="EMBL" id="JBBPBK010000128">
    <property type="protein sequence ID" value="KAK9266483.1"/>
    <property type="molecule type" value="Genomic_DNA"/>
</dbReference>
<keyword evidence="2" id="KW-1185">Reference proteome</keyword>
<evidence type="ECO:0000313" key="2">
    <source>
        <dbReference type="Proteomes" id="UP001415857"/>
    </source>
</evidence>
<comment type="caution">
    <text evidence="1">The sequence shown here is derived from an EMBL/GenBank/DDBJ whole genome shotgun (WGS) entry which is preliminary data.</text>
</comment>
<accession>A0AAP0N5P8</accession>
<reference evidence="1 2" key="1">
    <citation type="journal article" date="2024" name="Plant J.">
        <title>Genome sequences and population genomics reveal climatic adaptation and genomic divergence between two closely related sweetgum species.</title>
        <authorList>
            <person name="Xu W.Q."/>
            <person name="Ren C.Q."/>
            <person name="Zhang X.Y."/>
            <person name="Comes H.P."/>
            <person name="Liu X.H."/>
            <person name="Li Y.G."/>
            <person name="Kettle C.J."/>
            <person name="Jalonen R."/>
            <person name="Gaisberger H."/>
            <person name="Ma Y.Z."/>
            <person name="Qiu Y.X."/>
        </authorList>
    </citation>
    <scope>NUCLEOTIDE SEQUENCE [LARGE SCALE GENOMIC DNA]</scope>
    <source>
        <strain evidence="1">Hangzhou</strain>
    </source>
</reference>
<sequence length="160" mass="18124">MGVLKGSLCLCDASSYDVTDIWVMKDYGVKESWFKEFKIDTSHLDRWPTGLCQPIDVLKSGDLLMYHANNALVSYNGVEFKYFKICEIESKFLAVAHIPSFVSLKDMMGDKVENCFTGGNLPKDEFLSTITKIRTHYGFDINNDISEAIANAKICHSRDF</sequence>
<proteinExistence type="predicted"/>
<gene>
    <name evidence="1" type="ORF">L1049_001689</name>
</gene>
<name>A0AAP0N5P8_LIQFO</name>
<organism evidence="1 2">
    <name type="scientific">Liquidambar formosana</name>
    <name type="common">Formosan gum</name>
    <dbReference type="NCBI Taxonomy" id="63359"/>
    <lineage>
        <taxon>Eukaryota</taxon>
        <taxon>Viridiplantae</taxon>
        <taxon>Streptophyta</taxon>
        <taxon>Embryophyta</taxon>
        <taxon>Tracheophyta</taxon>
        <taxon>Spermatophyta</taxon>
        <taxon>Magnoliopsida</taxon>
        <taxon>eudicotyledons</taxon>
        <taxon>Gunneridae</taxon>
        <taxon>Pentapetalae</taxon>
        <taxon>Saxifragales</taxon>
        <taxon>Altingiaceae</taxon>
        <taxon>Liquidambar</taxon>
    </lineage>
</organism>
<protein>
    <submittedName>
        <fullName evidence="1">Uncharacterized protein</fullName>
    </submittedName>
</protein>